<name>A0A2A2KVL3_9BILA</name>
<evidence type="ECO:0000259" key="3">
    <source>
        <dbReference type="Pfam" id="PF02520"/>
    </source>
</evidence>
<dbReference type="EMBL" id="LIAE01007628">
    <property type="protein sequence ID" value="PAV77981.1"/>
    <property type="molecule type" value="Genomic_DNA"/>
</dbReference>
<feature type="signal peptide" evidence="2">
    <location>
        <begin position="1"/>
        <end position="20"/>
    </location>
</feature>
<keyword evidence="5" id="KW-1185">Reference proteome</keyword>
<dbReference type="STRING" id="2018661.A0A2A2KVL3"/>
<feature type="region of interest" description="Disordered" evidence="1">
    <location>
        <begin position="24"/>
        <end position="109"/>
    </location>
</feature>
<keyword evidence="2" id="KW-0732">Signal</keyword>
<proteinExistence type="predicted"/>
<dbReference type="Proteomes" id="UP000218231">
    <property type="component" value="Unassembled WGS sequence"/>
</dbReference>
<feature type="region of interest" description="Disordered" evidence="1">
    <location>
        <begin position="124"/>
        <end position="165"/>
    </location>
</feature>
<evidence type="ECO:0000256" key="2">
    <source>
        <dbReference type="SAM" id="SignalP"/>
    </source>
</evidence>
<feature type="domain" description="SXP/RAL-2 family protein Ani s 5-like cation-binding" evidence="3">
    <location>
        <begin position="182"/>
        <end position="283"/>
    </location>
</feature>
<reference evidence="4 5" key="1">
    <citation type="journal article" date="2017" name="Curr. Biol.">
        <title>Genome architecture and evolution of a unichromosomal asexual nematode.</title>
        <authorList>
            <person name="Fradin H."/>
            <person name="Zegar C."/>
            <person name="Gutwein M."/>
            <person name="Lucas J."/>
            <person name="Kovtun M."/>
            <person name="Corcoran D."/>
            <person name="Baugh L.R."/>
            <person name="Kiontke K."/>
            <person name="Gunsalus K."/>
            <person name="Fitch D.H."/>
            <person name="Piano F."/>
        </authorList>
    </citation>
    <scope>NUCLEOTIDE SEQUENCE [LARGE SCALE GENOMIC DNA]</scope>
    <source>
        <strain evidence="4">PF1309</strain>
    </source>
</reference>
<evidence type="ECO:0000313" key="4">
    <source>
        <dbReference type="EMBL" id="PAV77981.1"/>
    </source>
</evidence>
<feature type="chain" id="PRO_5012471781" description="SXP/RAL-2 family protein Ani s 5-like cation-binding domain-containing protein" evidence="2">
    <location>
        <begin position="21"/>
        <end position="364"/>
    </location>
</feature>
<dbReference type="Pfam" id="PF02520">
    <property type="entry name" value="ANIS5_cation-bd"/>
    <property type="match status" value="1"/>
</dbReference>
<organism evidence="4 5">
    <name type="scientific">Diploscapter pachys</name>
    <dbReference type="NCBI Taxonomy" id="2018661"/>
    <lineage>
        <taxon>Eukaryota</taxon>
        <taxon>Metazoa</taxon>
        <taxon>Ecdysozoa</taxon>
        <taxon>Nematoda</taxon>
        <taxon>Chromadorea</taxon>
        <taxon>Rhabditida</taxon>
        <taxon>Rhabditina</taxon>
        <taxon>Rhabditomorpha</taxon>
        <taxon>Rhabditoidea</taxon>
        <taxon>Rhabditidae</taxon>
        <taxon>Diploscapter</taxon>
    </lineage>
</organism>
<feature type="compositionally biased region" description="Basic and acidic residues" evidence="1">
    <location>
        <begin position="127"/>
        <end position="144"/>
    </location>
</feature>
<feature type="compositionally biased region" description="Basic and acidic residues" evidence="1">
    <location>
        <begin position="57"/>
        <end position="109"/>
    </location>
</feature>
<comment type="caution">
    <text evidence="4">The sequence shown here is derived from an EMBL/GenBank/DDBJ whole genome shotgun (WGS) entry which is preliminary data.</text>
</comment>
<evidence type="ECO:0000256" key="1">
    <source>
        <dbReference type="SAM" id="MobiDB-lite"/>
    </source>
</evidence>
<dbReference type="PANTHER" id="PTHR21593">
    <property type="entry name" value="PRION-LIKE- Q/N-RICH -DOMAIN-BEARING PROTEIN PROTEIN"/>
    <property type="match status" value="1"/>
</dbReference>
<protein>
    <recommendedName>
        <fullName evidence="3">SXP/RAL-2 family protein Ani s 5-like cation-binding domain-containing protein</fullName>
    </recommendedName>
</protein>
<accession>A0A2A2KVL3</accession>
<gene>
    <name evidence="4" type="ORF">WR25_00877</name>
</gene>
<feature type="compositionally biased region" description="Basic residues" evidence="1">
    <location>
        <begin position="145"/>
        <end position="165"/>
    </location>
</feature>
<feature type="region of interest" description="Disordered" evidence="1">
    <location>
        <begin position="315"/>
        <end position="343"/>
    </location>
</feature>
<dbReference type="PANTHER" id="PTHR21593:SF36">
    <property type="entry name" value="DUF148 DOMAIN-CONTAINING PROTEIN-RELATED"/>
    <property type="match status" value="1"/>
</dbReference>
<dbReference type="AlphaFoldDB" id="A0A2A2KVL3"/>
<evidence type="ECO:0000313" key="5">
    <source>
        <dbReference type="Proteomes" id="UP000218231"/>
    </source>
</evidence>
<dbReference type="InterPro" id="IPR052823">
    <property type="entry name" value="SXP/RAL-2_related"/>
</dbReference>
<dbReference type="InterPro" id="IPR003677">
    <property type="entry name" value="ANIS5_cation-bd"/>
</dbReference>
<sequence length="364" mass="42117">MRASLLLCLGLLALSTVCLAYPAAETEEKKDSSSNSESSEEEGKKEKIGGPNVLGPNERKARLEAEERKKAEAEGGEQKDTQVKPWADKDGKTKIKQLKEQAAEAQAAEKDAEKALLRLRRALIKPEAPKGDEAEEKTGEDQVERRHHRGHHHGRGRHHHRRHHHDCQKFLEALFAGLNEGEKKEFMKIKHDEDLSREEKIEKIRKWAEEKGDLVKEKIEDFIKNKENFRNEKKQLRKAAVKRLPDLVEKIEEILEDDDLSRKEMKEKVVDLLPTDNQKLIEILQVLYPFIDMEVERELDEAEGMEKTDRVRRNIGQGVGGFTDRKHHGIGHGVDTRHHKHQRDDMYDAYGRRKDQYDAYGRGY</sequence>